<dbReference type="OrthoDB" id="9419637at2759"/>
<dbReference type="InterPro" id="IPR002119">
    <property type="entry name" value="Histone_H2A"/>
</dbReference>
<dbReference type="InterPro" id="IPR007125">
    <property type="entry name" value="H2A/H2B/H3"/>
</dbReference>
<dbReference type="SMART" id="SM00414">
    <property type="entry name" value="H2A"/>
    <property type="match status" value="1"/>
</dbReference>
<protein>
    <recommendedName>
        <fullName evidence="2">Histone H2A</fullName>
    </recommendedName>
</protein>
<accession>A0A0L0BTK6</accession>
<dbReference type="PANTHER" id="PTHR23430">
    <property type="entry name" value="HISTONE H2A"/>
    <property type="match status" value="1"/>
</dbReference>
<keyword evidence="1" id="KW-1017">Isopeptide bond</keyword>
<dbReference type="InterPro" id="IPR009072">
    <property type="entry name" value="Histone-fold"/>
</dbReference>
<reference evidence="4 5" key="1">
    <citation type="journal article" date="2015" name="Nat. Commun.">
        <title>Lucilia cuprina genome unlocks parasitic fly biology to underpin future interventions.</title>
        <authorList>
            <person name="Anstead C.A."/>
            <person name="Korhonen P.K."/>
            <person name="Young N.D."/>
            <person name="Hall R.S."/>
            <person name="Jex A.R."/>
            <person name="Murali S.C."/>
            <person name="Hughes D.S."/>
            <person name="Lee S.F."/>
            <person name="Perry T."/>
            <person name="Stroehlein A.J."/>
            <person name="Ansell B.R."/>
            <person name="Breugelmans B."/>
            <person name="Hofmann A."/>
            <person name="Qu J."/>
            <person name="Dugan S."/>
            <person name="Lee S.L."/>
            <person name="Chao H."/>
            <person name="Dinh H."/>
            <person name="Han Y."/>
            <person name="Doddapaneni H.V."/>
            <person name="Worley K.C."/>
            <person name="Muzny D.M."/>
            <person name="Ioannidis P."/>
            <person name="Waterhouse R.M."/>
            <person name="Zdobnov E.M."/>
            <person name="James P.J."/>
            <person name="Bagnall N.H."/>
            <person name="Kotze A.C."/>
            <person name="Gibbs R.A."/>
            <person name="Richards S."/>
            <person name="Batterham P."/>
            <person name="Gasser R.B."/>
        </authorList>
    </citation>
    <scope>NUCLEOTIDE SEQUENCE [LARGE SCALE GENOMIC DNA]</scope>
    <source>
        <strain evidence="4 5">LS</strain>
        <tissue evidence="4">Full body</tissue>
    </source>
</reference>
<keyword evidence="2" id="KW-0158">Chromosome</keyword>
<sequence length="150" mass="17435">MEKQKKISTLRKSRSKKANLNFPVARIHRYLRKGRYAERIGETAPVYLCAVLEYLTSEVIELAGNIAIDRNQKRIIEPRDIKFGIEFDPELSKFLPNITIPNSEKLLYIEPALLTNCKSFKTIYSHNQFTWEVSNDVKTTHNQPVIKDNL</sequence>
<evidence type="ECO:0000313" key="5">
    <source>
        <dbReference type="Proteomes" id="UP000037069"/>
    </source>
</evidence>
<dbReference type="AlphaFoldDB" id="A0A0L0BTK6"/>
<dbReference type="GO" id="GO:0005634">
    <property type="term" value="C:nucleus"/>
    <property type="evidence" value="ECO:0007669"/>
    <property type="project" value="UniProtKB-SubCell"/>
</dbReference>
<feature type="domain" description="Core Histone H2A/H2B/H3" evidence="3">
    <location>
        <begin position="3"/>
        <end position="83"/>
    </location>
</feature>
<comment type="subcellular location">
    <subcellularLocation>
        <location evidence="2">Nucleus</location>
    </subcellularLocation>
</comment>
<evidence type="ECO:0000256" key="2">
    <source>
        <dbReference type="RuleBase" id="RU003767"/>
    </source>
</evidence>
<keyword evidence="5" id="KW-1185">Reference proteome</keyword>
<keyword evidence="2" id="KW-0238">DNA-binding</keyword>
<dbReference type="PRINTS" id="PR00620">
    <property type="entry name" value="HISTONEH2A"/>
</dbReference>
<keyword evidence="2" id="KW-0544">Nucleosome core</keyword>
<dbReference type="EMBL" id="JRES01001366">
    <property type="protein sequence ID" value="KNC23333.1"/>
    <property type="molecule type" value="Genomic_DNA"/>
</dbReference>
<dbReference type="Proteomes" id="UP000037069">
    <property type="component" value="Unassembled WGS sequence"/>
</dbReference>
<dbReference type="GO" id="GO:0000786">
    <property type="term" value="C:nucleosome"/>
    <property type="evidence" value="ECO:0007669"/>
    <property type="project" value="UniProtKB-KW"/>
</dbReference>
<dbReference type="GO" id="GO:0003677">
    <property type="term" value="F:DNA binding"/>
    <property type="evidence" value="ECO:0007669"/>
    <property type="project" value="UniProtKB-KW"/>
</dbReference>
<dbReference type="Gene3D" id="1.10.20.10">
    <property type="entry name" value="Histone, subunit A"/>
    <property type="match status" value="1"/>
</dbReference>
<dbReference type="CDD" id="cd00074">
    <property type="entry name" value="HFD_H2A"/>
    <property type="match status" value="1"/>
</dbReference>
<dbReference type="SUPFAM" id="SSF47113">
    <property type="entry name" value="Histone-fold"/>
    <property type="match status" value="1"/>
</dbReference>
<comment type="similarity">
    <text evidence="2">Belongs to the histone H2A family.</text>
</comment>
<evidence type="ECO:0000313" key="4">
    <source>
        <dbReference type="EMBL" id="KNC23333.1"/>
    </source>
</evidence>
<dbReference type="GO" id="GO:0030527">
    <property type="term" value="F:structural constituent of chromatin"/>
    <property type="evidence" value="ECO:0007669"/>
    <property type="project" value="InterPro"/>
</dbReference>
<name>A0A0L0BTK6_LUCCU</name>
<organism evidence="4 5">
    <name type="scientific">Lucilia cuprina</name>
    <name type="common">Green bottle fly</name>
    <name type="synonym">Australian sheep blowfly</name>
    <dbReference type="NCBI Taxonomy" id="7375"/>
    <lineage>
        <taxon>Eukaryota</taxon>
        <taxon>Metazoa</taxon>
        <taxon>Ecdysozoa</taxon>
        <taxon>Arthropoda</taxon>
        <taxon>Hexapoda</taxon>
        <taxon>Insecta</taxon>
        <taxon>Pterygota</taxon>
        <taxon>Neoptera</taxon>
        <taxon>Endopterygota</taxon>
        <taxon>Diptera</taxon>
        <taxon>Brachycera</taxon>
        <taxon>Muscomorpha</taxon>
        <taxon>Oestroidea</taxon>
        <taxon>Calliphoridae</taxon>
        <taxon>Luciliinae</taxon>
        <taxon>Lucilia</taxon>
    </lineage>
</organism>
<evidence type="ECO:0000256" key="1">
    <source>
        <dbReference type="ARBA" id="ARBA00022499"/>
    </source>
</evidence>
<dbReference type="Pfam" id="PF00125">
    <property type="entry name" value="Histone"/>
    <property type="match status" value="1"/>
</dbReference>
<comment type="subunit">
    <text evidence="2">The nucleosome is a histone octamer containing two molecules each of H2A, H2B, H3 and H4 assembled in one H3-H4 heterotetramer and two H2A-H2B heterodimers. The octamer wraps approximately 147 bp of DNA.</text>
</comment>
<gene>
    <name evidence="4" type="ORF">FF38_11023</name>
</gene>
<proteinExistence type="inferred from homology"/>
<comment type="caution">
    <text evidence="4">The sequence shown here is derived from an EMBL/GenBank/DDBJ whole genome shotgun (WGS) entry which is preliminary data.</text>
</comment>
<dbReference type="GO" id="GO:0046982">
    <property type="term" value="F:protein heterodimerization activity"/>
    <property type="evidence" value="ECO:0007669"/>
    <property type="project" value="InterPro"/>
</dbReference>
<keyword evidence="2" id="KW-0539">Nucleus</keyword>
<dbReference type="OMA" id="NFPVARI"/>
<evidence type="ECO:0000259" key="3">
    <source>
        <dbReference type="Pfam" id="PF00125"/>
    </source>
</evidence>
<dbReference type="STRING" id="7375.A0A0L0BTK6"/>